<feature type="domain" description="YjiS-like" evidence="1">
    <location>
        <begin position="24"/>
        <end position="59"/>
    </location>
</feature>
<reference evidence="2 3" key="1">
    <citation type="submission" date="2022-09" db="EMBL/GenBank/DDBJ databases">
        <title>Chelativorans salina sp. nov., a novel slightly halophilic bacterium isolated from a saline lake sediment enrichment.</title>
        <authorList>
            <person name="Gao L."/>
            <person name="Fang B.-Z."/>
            <person name="Li W.-J."/>
        </authorList>
    </citation>
    <scope>NUCLEOTIDE SEQUENCE [LARGE SCALE GENOMIC DNA]</scope>
    <source>
        <strain evidence="2 3">EGI FJ00035</strain>
    </source>
</reference>
<dbReference type="Pfam" id="PF06568">
    <property type="entry name" value="YjiS-like"/>
    <property type="match status" value="1"/>
</dbReference>
<gene>
    <name evidence="2" type="ORF">N5A92_02765</name>
</gene>
<evidence type="ECO:0000313" key="3">
    <source>
        <dbReference type="Proteomes" id="UP001320831"/>
    </source>
</evidence>
<dbReference type="EMBL" id="JAOCZP010000001">
    <property type="protein sequence ID" value="MCT7373961.1"/>
    <property type="molecule type" value="Genomic_DNA"/>
</dbReference>
<sequence length="93" mass="10832">MRAERTALPITATRTGFAARLARVAAKAWRLWESRRAMRQLNHLSDWELRDIGLSREDIMQAYEGPVLDDPIRRLQEITRTRAKAEAMMRRGP</sequence>
<name>A0ABT2LHD8_9HYPH</name>
<organism evidence="2 3">
    <name type="scientific">Chelativorans salis</name>
    <dbReference type="NCBI Taxonomy" id="2978478"/>
    <lineage>
        <taxon>Bacteria</taxon>
        <taxon>Pseudomonadati</taxon>
        <taxon>Pseudomonadota</taxon>
        <taxon>Alphaproteobacteria</taxon>
        <taxon>Hyphomicrobiales</taxon>
        <taxon>Phyllobacteriaceae</taxon>
        <taxon>Chelativorans</taxon>
    </lineage>
</organism>
<evidence type="ECO:0000259" key="1">
    <source>
        <dbReference type="Pfam" id="PF06568"/>
    </source>
</evidence>
<proteinExistence type="predicted"/>
<dbReference type="RefSeq" id="WP_260900305.1">
    <property type="nucleotide sequence ID" value="NZ_JAOCZP010000001.1"/>
</dbReference>
<comment type="caution">
    <text evidence="2">The sequence shown here is derived from an EMBL/GenBank/DDBJ whole genome shotgun (WGS) entry which is preliminary data.</text>
</comment>
<dbReference type="Proteomes" id="UP001320831">
    <property type="component" value="Unassembled WGS sequence"/>
</dbReference>
<dbReference type="InterPro" id="IPR009506">
    <property type="entry name" value="YjiS-like"/>
</dbReference>
<protein>
    <submittedName>
        <fullName evidence="2">DUF1127 domain-containing protein</fullName>
    </submittedName>
</protein>
<evidence type="ECO:0000313" key="2">
    <source>
        <dbReference type="EMBL" id="MCT7373961.1"/>
    </source>
</evidence>
<accession>A0ABT2LHD8</accession>
<keyword evidence="3" id="KW-1185">Reference proteome</keyword>